<dbReference type="OrthoDB" id="447173at2759"/>
<keyword evidence="2" id="KW-1185">Reference proteome</keyword>
<reference evidence="1 2" key="1">
    <citation type="submission" date="2018-11" db="EMBL/GenBank/DDBJ databases">
        <authorList>
            <consortium name="Pathogen Informatics"/>
        </authorList>
    </citation>
    <scope>NUCLEOTIDE SEQUENCE [LARGE SCALE GENOMIC DNA]</scope>
</reference>
<dbReference type="EMBL" id="UYRU01051917">
    <property type="protein sequence ID" value="VDN11644.1"/>
    <property type="molecule type" value="Genomic_DNA"/>
</dbReference>
<sequence>MAEDGGKYPEINQRGFYSDILAENVTEGQTLGELEVPVVDNITDDSRLLASTPNVSTNSYLKDFTAASYEPKVQVPFYTPPGKCPRKLVIERKKREFEKYNLVRILEEEYKIETKDLMPRPPANFKDEDGNWCPYLFLDIFDDEDYDCRTPSDWLSLGLENSVRKPVPAVALLPVRDDKHDSDMRNPELSWAWQRVGVLDYEPKSKQWLVQKSDACNRVLDDQKNPVVNGGLQPTGHFTKMPTQYWVPRIQIRFIAEDPVVFAKRIATAYRSREDTEAAIRYNLYLDCMPTEGLVEMDQAALKRIKYLAKDSTPVLKKKTGLDAVTHQLEKEIIIDHWRSMNDLILRKFVADNPGEYSFIRPPKYPKKEWPWKGTVEIPRYDFVIKFDEFAFHTLFGKPEAIVANCTAQFECLEARSRLLLHMPVVKP</sequence>
<feature type="non-terminal residue" evidence="1">
    <location>
        <position position="428"/>
    </location>
</feature>
<proteinExistence type="predicted"/>
<evidence type="ECO:0000313" key="1">
    <source>
        <dbReference type="EMBL" id="VDN11644.1"/>
    </source>
</evidence>
<evidence type="ECO:0000313" key="2">
    <source>
        <dbReference type="Proteomes" id="UP000281553"/>
    </source>
</evidence>
<protein>
    <submittedName>
        <fullName evidence="1">Uncharacterized protein</fullName>
    </submittedName>
</protein>
<name>A0A3P7L4Q7_DIBLA</name>
<organism evidence="1 2">
    <name type="scientific">Dibothriocephalus latus</name>
    <name type="common">Fish tapeworm</name>
    <name type="synonym">Diphyllobothrium latum</name>
    <dbReference type="NCBI Taxonomy" id="60516"/>
    <lineage>
        <taxon>Eukaryota</taxon>
        <taxon>Metazoa</taxon>
        <taxon>Spiralia</taxon>
        <taxon>Lophotrochozoa</taxon>
        <taxon>Platyhelminthes</taxon>
        <taxon>Cestoda</taxon>
        <taxon>Eucestoda</taxon>
        <taxon>Diphyllobothriidea</taxon>
        <taxon>Diphyllobothriidae</taxon>
        <taxon>Dibothriocephalus</taxon>
    </lineage>
</organism>
<dbReference type="Proteomes" id="UP000281553">
    <property type="component" value="Unassembled WGS sequence"/>
</dbReference>
<dbReference type="AlphaFoldDB" id="A0A3P7L4Q7"/>
<accession>A0A3P7L4Q7</accession>
<gene>
    <name evidence="1" type="ORF">DILT_LOCUS7475</name>
</gene>